<sequence length="326" mass="36175">MLDGTVYSGSHWQRYATAETDEAHDYIRRAFFDVKVRFAGGRRDGAGLRTITTRLTDIGVTRLHYSARTQVQTAPDGDLTITHLMSGRFMTARNKDEYRLRPGDVVLMLPDQPQEAEFDDVDSFTTRLPRALLEEAAHAQTGISGADLRFDSSRPISAALGRHWTQTLSHLTRSVLCDPALMANPLVVGNTRHLLAATALAVFPNTAHDSAPRATGEVTPQALRRAVTYVDDHADQPITLDQIAAAAGARPRALQLAFRRHHDTTPMRYVRQVRLERARRDLQASSPTTGVTVSMIATRWGFTHLGRFSTDYRAAYGCSPSHTLRT</sequence>
<name>A0A328NCC6_9ACTN</name>
<dbReference type="InterPro" id="IPR050204">
    <property type="entry name" value="AraC_XylS_family_regulators"/>
</dbReference>
<evidence type="ECO:0000256" key="2">
    <source>
        <dbReference type="ARBA" id="ARBA00023125"/>
    </source>
</evidence>
<keyword evidence="1" id="KW-0805">Transcription regulation</keyword>
<keyword evidence="3" id="KW-0804">Transcription</keyword>
<evidence type="ECO:0000313" key="5">
    <source>
        <dbReference type="EMBL" id="RAO04398.1"/>
    </source>
</evidence>
<dbReference type="AlphaFoldDB" id="A0A328NCC6"/>
<evidence type="ECO:0000259" key="4">
    <source>
        <dbReference type="PROSITE" id="PS01124"/>
    </source>
</evidence>
<organism evidence="5 6">
    <name type="scientific">Micromonospora noduli</name>
    <dbReference type="NCBI Taxonomy" id="709876"/>
    <lineage>
        <taxon>Bacteria</taxon>
        <taxon>Bacillati</taxon>
        <taxon>Actinomycetota</taxon>
        <taxon>Actinomycetes</taxon>
        <taxon>Micromonosporales</taxon>
        <taxon>Micromonosporaceae</taxon>
        <taxon>Micromonospora</taxon>
    </lineage>
</organism>
<evidence type="ECO:0000313" key="6">
    <source>
        <dbReference type="Proteomes" id="UP000248966"/>
    </source>
</evidence>
<dbReference type="Pfam" id="PF12833">
    <property type="entry name" value="HTH_18"/>
    <property type="match status" value="1"/>
</dbReference>
<dbReference type="InterPro" id="IPR035418">
    <property type="entry name" value="AraC-bd_2"/>
</dbReference>
<dbReference type="PROSITE" id="PS01124">
    <property type="entry name" value="HTH_ARAC_FAMILY_2"/>
    <property type="match status" value="1"/>
</dbReference>
<dbReference type="InterPro" id="IPR009057">
    <property type="entry name" value="Homeodomain-like_sf"/>
</dbReference>
<dbReference type="PANTHER" id="PTHR46796">
    <property type="entry name" value="HTH-TYPE TRANSCRIPTIONAL ACTIVATOR RHAS-RELATED"/>
    <property type="match status" value="1"/>
</dbReference>
<dbReference type="InterPro" id="IPR018060">
    <property type="entry name" value="HTH_AraC"/>
</dbReference>
<dbReference type="GO" id="GO:0003700">
    <property type="term" value="F:DNA-binding transcription factor activity"/>
    <property type="evidence" value="ECO:0007669"/>
    <property type="project" value="InterPro"/>
</dbReference>
<keyword evidence="2" id="KW-0238">DNA-binding</keyword>
<dbReference type="RefSeq" id="WP_181549253.1">
    <property type="nucleotide sequence ID" value="NZ_PYAA01000008.1"/>
</dbReference>
<feature type="domain" description="HTH araC/xylS-type" evidence="4">
    <location>
        <begin position="224"/>
        <end position="326"/>
    </location>
</feature>
<dbReference type="Proteomes" id="UP000248966">
    <property type="component" value="Unassembled WGS sequence"/>
</dbReference>
<protein>
    <submittedName>
        <fullName evidence="5">Putative thc operon regulatory protein</fullName>
    </submittedName>
</protein>
<evidence type="ECO:0000256" key="1">
    <source>
        <dbReference type="ARBA" id="ARBA00023015"/>
    </source>
</evidence>
<proteinExistence type="predicted"/>
<dbReference type="Gene3D" id="1.10.10.60">
    <property type="entry name" value="Homeodomain-like"/>
    <property type="match status" value="1"/>
</dbReference>
<dbReference type="SMART" id="SM00342">
    <property type="entry name" value="HTH_ARAC"/>
    <property type="match status" value="1"/>
</dbReference>
<dbReference type="GO" id="GO:0043565">
    <property type="term" value="F:sequence-specific DNA binding"/>
    <property type="evidence" value="ECO:0007669"/>
    <property type="project" value="InterPro"/>
</dbReference>
<dbReference type="SUPFAM" id="SSF46689">
    <property type="entry name" value="Homeodomain-like"/>
    <property type="match status" value="2"/>
</dbReference>
<dbReference type="Pfam" id="PF14525">
    <property type="entry name" value="AraC_binding_2"/>
    <property type="match status" value="1"/>
</dbReference>
<gene>
    <name evidence="5" type="ORF">LAH08_01751</name>
</gene>
<evidence type="ECO:0000256" key="3">
    <source>
        <dbReference type="ARBA" id="ARBA00023163"/>
    </source>
</evidence>
<comment type="caution">
    <text evidence="5">The sequence shown here is derived from an EMBL/GenBank/DDBJ whole genome shotgun (WGS) entry which is preliminary data.</text>
</comment>
<dbReference type="PANTHER" id="PTHR46796:SF12">
    <property type="entry name" value="HTH-TYPE DNA-BINDING TRANSCRIPTIONAL ACTIVATOR EUTR"/>
    <property type="match status" value="1"/>
</dbReference>
<accession>A0A328NCC6</accession>
<reference evidence="5 6" key="1">
    <citation type="submission" date="2018-03" db="EMBL/GenBank/DDBJ databases">
        <title>Defining the species Micromonospora saelicesensis and Micromonospora noduli under the framework of genomics.</title>
        <authorList>
            <person name="Riesco R."/>
            <person name="Trujillo M.E."/>
        </authorList>
    </citation>
    <scope>NUCLEOTIDE SEQUENCE [LARGE SCALE GENOMIC DNA]</scope>
    <source>
        <strain evidence="5 6">LAH08</strain>
    </source>
</reference>
<dbReference type="EMBL" id="PYAA01000008">
    <property type="protein sequence ID" value="RAO04398.1"/>
    <property type="molecule type" value="Genomic_DNA"/>
</dbReference>